<gene>
    <name evidence="8" type="ORF">BJY01DRAFT_221279</name>
</gene>
<evidence type="ECO:0000256" key="3">
    <source>
        <dbReference type="ARBA" id="ARBA00022692"/>
    </source>
</evidence>
<evidence type="ECO:0000256" key="4">
    <source>
        <dbReference type="ARBA" id="ARBA00022989"/>
    </source>
</evidence>
<organism evidence="8 9">
    <name type="scientific">Aspergillus pseudoustus</name>
    <dbReference type="NCBI Taxonomy" id="1810923"/>
    <lineage>
        <taxon>Eukaryota</taxon>
        <taxon>Fungi</taxon>
        <taxon>Dikarya</taxon>
        <taxon>Ascomycota</taxon>
        <taxon>Pezizomycotina</taxon>
        <taxon>Eurotiomycetes</taxon>
        <taxon>Eurotiomycetidae</taxon>
        <taxon>Eurotiales</taxon>
        <taxon>Aspergillaceae</taxon>
        <taxon>Aspergillus</taxon>
        <taxon>Aspergillus subgen. Nidulantes</taxon>
    </lineage>
</organism>
<evidence type="ECO:0000256" key="1">
    <source>
        <dbReference type="ARBA" id="ARBA00004141"/>
    </source>
</evidence>
<evidence type="ECO:0008006" key="10">
    <source>
        <dbReference type="Google" id="ProtNLM"/>
    </source>
</evidence>
<accession>A0ABR4JBF7</accession>
<evidence type="ECO:0000256" key="2">
    <source>
        <dbReference type="ARBA" id="ARBA00022448"/>
    </source>
</evidence>
<comment type="subcellular location">
    <subcellularLocation>
        <location evidence="1">Membrane</location>
        <topology evidence="1">Multi-pass membrane protein</topology>
    </subcellularLocation>
</comment>
<sequence length="165" mass="17834">MPRCPALCPRRPPYVGYLLGRRQIPPPRADPNPQQPDSPHRPTNHGFANNPATRYVGVFRTTAGANANIPASMAYQANNIRGQWTRAFASASLVGLGGVGGIAGSLVFRSQDAPQYIPGIWAAIASQLLLITIVCLLSVYFWASNRQADRGEKVIEGSAGFRYTL</sequence>
<evidence type="ECO:0000256" key="6">
    <source>
        <dbReference type="SAM" id="MobiDB-lite"/>
    </source>
</evidence>
<dbReference type="InterPro" id="IPR036259">
    <property type="entry name" value="MFS_trans_sf"/>
</dbReference>
<dbReference type="EMBL" id="JBFXLU010000165">
    <property type="protein sequence ID" value="KAL2837191.1"/>
    <property type="molecule type" value="Genomic_DNA"/>
</dbReference>
<dbReference type="Proteomes" id="UP001610446">
    <property type="component" value="Unassembled WGS sequence"/>
</dbReference>
<reference evidence="8 9" key="1">
    <citation type="submission" date="2024-07" db="EMBL/GenBank/DDBJ databases">
        <title>Section-level genome sequencing and comparative genomics of Aspergillus sections Usti and Cavernicolus.</title>
        <authorList>
            <consortium name="Lawrence Berkeley National Laboratory"/>
            <person name="Nybo J.L."/>
            <person name="Vesth T.C."/>
            <person name="Theobald S."/>
            <person name="Frisvad J.C."/>
            <person name="Larsen T.O."/>
            <person name="Kjaerboelling I."/>
            <person name="Rothschild-Mancinelli K."/>
            <person name="Lyhne E.K."/>
            <person name="Kogle M.E."/>
            <person name="Barry K."/>
            <person name="Clum A."/>
            <person name="Na H."/>
            <person name="Ledsgaard L."/>
            <person name="Lin J."/>
            <person name="Lipzen A."/>
            <person name="Kuo A."/>
            <person name="Riley R."/>
            <person name="Mondo S."/>
            <person name="Labutti K."/>
            <person name="Haridas S."/>
            <person name="Pangalinan J."/>
            <person name="Salamov A.A."/>
            <person name="Simmons B.A."/>
            <person name="Magnuson J.K."/>
            <person name="Chen J."/>
            <person name="Drula E."/>
            <person name="Henrissat B."/>
            <person name="Wiebenga A."/>
            <person name="Lubbers R.J."/>
            <person name="Gomes A.C."/>
            <person name="Makela M.R."/>
            <person name="Stajich J."/>
            <person name="Grigoriev I.V."/>
            <person name="Mortensen U.H."/>
            <person name="De Vries R.P."/>
            <person name="Baker S.E."/>
            <person name="Andersen M.R."/>
        </authorList>
    </citation>
    <scope>NUCLEOTIDE SEQUENCE [LARGE SCALE GENOMIC DNA]</scope>
    <source>
        <strain evidence="8 9">CBS 123904</strain>
    </source>
</reference>
<feature type="transmembrane region" description="Helical" evidence="7">
    <location>
        <begin position="87"/>
        <end position="108"/>
    </location>
</feature>
<comment type="caution">
    <text evidence="8">The sequence shown here is derived from an EMBL/GenBank/DDBJ whole genome shotgun (WGS) entry which is preliminary data.</text>
</comment>
<keyword evidence="9" id="KW-1185">Reference proteome</keyword>
<feature type="compositionally biased region" description="Pro residues" evidence="6">
    <location>
        <begin position="24"/>
        <end position="36"/>
    </location>
</feature>
<evidence type="ECO:0000313" key="8">
    <source>
        <dbReference type="EMBL" id="KAL2837191.1"/>
    </source>
</evidence>
<keyword evidence="2" id="KW-0813">Transport</keyword>
<feature type="transmembrane region" description="Helical" evidence="7">
    <location>
        <begin position="120"/>
        <end position="143"/>
    </location>
</feature>
<keyword evidence="5 7" id="KW-0472">Membrane</keyword>
<feature type="region of interest" description="Disordered" evidence="6">
    <location>
        <begin position="20"/>
        <end position="49"/>
    </location>
</feature>
<proteinExistence type="predicted"/>
<keyword evidence="4 7" id="KW-1133">Transmembrane helix</keyword>
<evidence type="ECO:0000313" key="9">
    <source>
        <dbReference type="Proteomes" id="UP001610446"/>
    </source>
</evidence>
<evidence type="ECO:0000256" key="5">
    <source>
        <dbReference type="ARBA" id="ARBA00023136"/>
    </source>
</evidence>
<dbReference type="SUPFAM" id="SSF103473">
    <property type="entry name" value="MFS general substrate transporter"/>
    <property type="match status" value="1"/>
</dbReference>
<keyword evidence="3 7" id="KW-0812">Transmembrane</keyword>
<dbReference type="PANTHER" id="PTHR43791:SF47">
    <property type="entry name" value="MAJOR FACILITATOR SUPERFAMILY (MFS) PROFILE DOMAIN-CONTAINING PROTEIN-RELATED"/>
    <property type="match status" value="1"/>
</dbReference>
<evidence type="ECO:0000256" key="7">
    <source>
        <dbReference type="SAM" id="Phobius"/>
    </source>
</evidence>
<dbReference type="PANTHER" id="PTHR43791">
    <property type="entry name" value="PERMEASE-RELATED"/>
    <property type="match status" value="1"/>
</dbReference>
<protein>
    <recommendedName>
        <fullName evidence="10">Autophagy-related protein</fullName>
    </recommendedName>
</protein>
<name>A0ABR4JBF7_9EURO</name>